<dbReference type="InterPro" id="IPR005467">
    <property type="entry name" value="His_kinase_dom"/>
</dbReference>
<evidence type="ECO:0000256" key="7">
    <source>
        <dbReference type="ARBA" id="ARBA00022741"/>
    </source>
</evidence>
<dbReference type="InterPro" id="IPR003661">
    <property type="entry name" value="HisK_dim/P_dom"/>
</dbReference>
<dbReference type="Proteomes" id="UP000186141">
    <property type="component" value="Unassembled WGS sequence"/>
</dbReference>
<dbReference type="InterPro" id="IPR004358">
    <property type="entry name" value="Sig_transdc_His_kin-like_C"/>
</dbReference>
<dbReference type="FunFam" id="1.10.287.130:FF:000004">
    <property type="entry name" value="Ethylene receptor 1"/>
    <property type="match status" value="1"/>
</dbReference>
<evidence type="ECO:0000313" key="16">
    <source>
        <dbReference type="EMBL" id="SIT15119.1"/>
    </source>
</evidence>
<evidence type="ECO:0000313" key="17">
    <source>
        <dbReference type="Proteomes" id="UP000186141"/>
    </source>
</evidence>
<dbReference type="AlphaFoldDB" id="A0A1N7PXF7"/>
<keyword evidence="4" id="KW-0597">Phosphoprotein</keyword>
<dbReference type="SUPFAM" id="SSF47384">
    <property type="entry name" value="Homodimeric domain of signal transducing histidine kinase"/>
    <property type="match status" value="1"/>
</dbReference>
<dbReference type="CDD" id="cd00130">
    <property type="entry name" value="PAS"/>
    <property type="match status" value="1"/>
</dbReference>
<dbReference type="CDD" id="cd16922">
    <property type="entry name" value="HATPase_EvgS-ArcB-TorS-like"/>
    <property type="match status" value="1"/>
</dbReference>
<dbReference type="Pfam" id="PF02518">
    <property type="entry name" value="HATPase_c"/>
    <property type="match status" value="1"/>
</dbReference>
<keyword evidence="6 13" id="KW-0812">Transmembrane</keyword>
<dbReference type="PANTHER" id="PTHR43047:SF78">
    <property type="entry name" value="SENSORY_REGULATORY PROTEIN RPFC"/>
    <property type="match status" value="1"/>
</dbReference>
<feature type="transmembrane region" description="Helical" evidence="13">
    <location>
        <begin position="154"/>
        <end position="180"/>
    </location>
</feature>
<organism evidence="16 17">
    <name type="scientific">Gemmobacter megaterium</name>
    <dbReference type="NCBI Taxonomy" id="1086013"/>
    <lineage>
        <taxon>Bacteria</taxon>
        <taxon>Pseudomonadati</taxon>
        <taxon>Pseudomonadota</taxon>
        <taxon>Alphaproteobacteria</taxon>
        <taxon>Rhodobacterales</taxon>
        <taxon>Paracoccaceae</taxon>
        <taxon>Gemmobacter</taxon>
    </lineage>
</organism>
<dbReference type="Gene3D" id="3.30.565.10">
    <property type="entry name" value="Histidine kinase-like ATPase, C-terminal domain"/>
    <property type="match status" value="1"/>
</dbReference>
<keyword evidence="7" id="KW-0547">Nucleotide-binding</keyword>
<dbReference type="CDD" id="cd00082">
    <property type="entry name" value="HisKA"/>
    <property type="match status" value="1"/>
</dbReference>
<keyword evidence="17" id="KW-1185">Reference proteome</keyword>
<evidence type="ECO:0000256" key="11">
    <source>
        <dbReference type="ARBA" id="ARBA00023012"/>
    </source>
</evidence>
<dbReference type="STRING" id="1086013.SAMN05421774_106219"/>
<evidence type="ECO:0000256" key="3">
    <source>
        <dbReference type="ARBA" id="ARBA00012438"/>
    </source>
</evidence>
<dbReference type="RefSeq" id="WP_076532818.1">
    <property type="nucleotide sequence ID" value="NZ_BMEH01000006.1"/>
</dbReference>
<dbReference type="Gene3D" id="1.10.287.130">
    <property type="match status" value="1"/>
</dbReference>
<comment type="catalytic activity">
    <reaction evidence="1">
        <text>ATP + protein L-histidine = ADP + protein N-phospho-L-histidine.</text>
        <dbReference type="EC" id="2.7.13.3"/>
    </reaction>
</comment>
<dbReference type="FunFam" id="3.30.565.10:FF:000010">
    <property type="entry name" value="Sensor histidine kinase RcsC"/>
    <property type="match status" value="1"/>
</dbReference>
<evidence type="ECO:0000256" key="10">
    <source>
        <dbReference type="ARBA" id="ARBA00022989"/>
    </source>
</evidence>
<dbReference type="SUPFAM" id="SSF55874">
    <property type="entry name" value="ATPase domain of HSP90 chaperone/DNA topoisomerase II/histidine kinase"/>
    <property type="match status" value="1"/>
</dbReference>
<feature type="transmembrane region" description="Helical" evidence="13">
    <location>
        <begin position="187"/>
        <end position="208"/>
    </location>
</feature>
<gene>
    <name evidence="16" type="ORF">SAMN05421774_106219</name>
</gene>
<evidence type="ECO:0000259" key="14">
    <source>
        <dbReference type="PROSITE" id="PS50109"/>
    </source>
</evidence>
<dbReference type="EMBL" id="FTOT01000006">
    <property type="protein sequence ID" value="SIT15119.1"/>
    <property type="molecule type" value="Genomic_DNA"/>
</dbReference>
<name>A0A1N7PXF7_9RHOB</name>
<keyword evidence="10 13" id="KW-1133">Transmembrane helix</keyword>
<feature type="transmembrane region" description="Helical" evidence="13">
    <location>
        <begin position="14"/>
        <end position="31"/>
    </location>
</feature>
<keyword evidence="9" id="KW-0067">ATP-binding</keyword>
<dbReference type="SMART" id="SM00388">
    <property type="entry name" value="HisKA"/>
    <property type="match status" value="1"/>
</dbReference>
<evidence type="ECO:0000256" key="5">
    <source>
        <dbReference type="ARBA" id="ARBA00022679"/>
    </source>
</evidence>
<dbReference type="InterPro" id="IPR003594">
    <property type="entry name" value="HATPase_dom"/>
</dbReference>
<protein>
    <recommendedName>
        <fullName evidence="3">histidine kinase</fullName>
        <ecNumber evidence="3">2.7.13.3</ecNumber>
    </recommendedName>
</protein>
<dbReference type="Pfam" id="PF08448">
    <property type="entry name" value="PAS_4"/>
    <property type="match status" value="2"/>
</dbReference>
<keyword evidence="8" id="KW-0418">Kinase</keyword>
<evidence type="ECO:0000259" key="15">
    <source>
        <dbReference type="PROSITE" id="PS50112"/>
    </source>
</evidence>
<comment type="subcellular location">
    <subcellularLocation>
        <location evidence="2">Membrane</location>
    </subcellularLocation>
</comment>
<dbReference type="Pfam" id="PF16927">
    <property type="entry name" value="HisKA_7TM"/>
    <property type="match status" value="1"/>
</dbReference>
<reference evidence="16 17" key="1">
    <citation type="submission" date="2017-01" db="EMBL/GenBank/DDBJ databases">
        <authorList>
            <person name="Mah S.A."/>
            <person name="Swanson W.J."/>
            <person name="Moy G.W."/>
            <person name="Vacquier V.D."/>
        </authorList>
    </citation>
    <scope>NUCLEOTIDE SEQUENCE [LARGE SCALE GENOMIC DNA]</scope>
    <source>
        <strain evidence="16 17">DSM 26375</strain>
    </source>
</reference>
<evidence type="ECO:0000256" key="1">
    <source>
        <dbReference type="ARBA" id="ARBA00000085"/>
    </source>
</evidence>
<keyword evidence="5" id="KW-0808">Transferase</keyword>
<evidence type="ECO:0000256" key="8">
    <source>
        <dbReference type="ARBA" id="ARBA00022777"/>
    </source>
</evidence>
<evidence type="ECO:0000256" key="9">
    <source>
        <dbReference type="ARBA" id="ARBA00022840"/>
    </source>
</evidence>
<evidence type="ECO:0000256" key="6">
    <source>
        <dbReference type="ARBA" id="ARBA00022692"/>
    </source>
</evidence>
<dbReference type="Gene3D" id="3.30.450.20">
    <property type="entry name" value="PAS domain"/>
    <property type="match status" value="2"/>
</dbReference>
<dbReference type="InterPro" id="IPR000014">
    <property type="entry name" value="PAS"/>
</dbReference>
<dbReference type="InterPro" id="IPR036097">
    <property type="entry name" value="HisK_dim/P_sf"/>
</dbReference>
<evidence type="ECO:0000256" key="12">
    <source>
        <dbReference type="ARBA" id="ARBA00023136"/>
    </source>
</evidence>
<dbReference type="InterPro" id="IPR036890">
    <property type="entry name" value="HATPase_C_sf"/>
</dbReference>
<dbReference type="EC" id="2.7.13.3" evidence="3"/>
<accession>A0A1N7PXF7</accession>
<evidence type="ECO:0000256" key="13">
    <source>
        <dbReference type="SAM" id="Phobius"/>
    </source>
</evidence>
<feature type="transmembrane region" description="Helical" evidence="13">
    <location>
        <begin position="71"/>
        <end position="94"/>
    </location>
</feature>
<dbReference type="InterPro" id="IPR013656">
    <property type="entry name" value="PAS_4"/>
</dbReference>
<dbReference type="GO" id="GO:0005524">
    <property type="term" value="F:ATP binding"/>
    <property type="evidence" value="ECO:0007669"/>
    <property type="project" value="UniProtKB-KW"/>
</dbReference>
<keyword evidence="11" id="KW-0902">Two-component regulatory system</keyword>
<dbReference type="PROSITE" id="PS50112">
    <property type="entry name" value="PAS"/>
    <property type="match status" value="1"/>
</dbReference>
<proteinExistence type="predicted"/>
<dbReference type="GO" id="GO:0000155">
    <property type="term" value="F:phosphorelay sensor kinase activity"/>
    <property type="evidence" value="ECO:0007669"/>
    <property type="project" value="InterPro"/>
</dbReference>
<dbReference type="SMART" id="SM00387">
    <property type="entry name" value="HATPase_c"/>
    <property type="match status" value="1"/>
</dbReference>
<dbReference type="PRINTS" id="PR00344">
    <property type="entry name" value="BCTRLSENSOR"/>
</dbReference>
<feature type="domain" description="Histidine kinase" evidence="14">
    <location>
        <begin position="511"/>
        <end position="728"/>
    </location>
</feature>
<dbReference type="SUPFAM" id="SSF55785">
    <property type="entry name" value="PYP-like sensor domain (PAS domain)"/>
    <property type="match status" value="1"/>
</dbReference>
<dbReference type="PROSITE" id="PS50109">
    <property type="entry name" value="HIS_KIN"/>
    <property type="match status" value="1"/>
</dbReference>
<evidence type="ECO:0000256" key="2">
    <source>
        <dbReference type="ARBA" id="ARBA00004370"/>
    </source>
</evidence>
<dbReference type="GO" id="GO:0016020">
    <property type="term" value="C:membrane"/>
    <property type="evidence" value="ECO:0007669"/>
    <property type="project" value="UniProtKB-SubCell"/>
</dbReference>
<dbReference type="OrthoDB" id="9801651at2"/>
<keyword evidence="12 13" id="KW-0472">Membrane</keyword>
<dbReference type="NCBIfam" id="TIGR00229">
    <property type="entry name" value="sensory_box"/>
    <property type="match status" value="1"/>
</dbReference>
<feature type="transmembrane region" description="Helical" evidence="13">
    <location>
        <begin position="106"/>
        <end position="124"/>
    </location>
</feature>
<sequence length="733" mass="80671">MMQCFRPQIIDERVALTFFVMLGVIGVTLWLRRQKVFFGKDHFQIAMMAMAAWLFGSLMEMSQPSLDCKVFWASASWSMIVLLPTAWSFFLMEYCFPLIASRVRPLGRILLIGGPLVALIIAATNPLHQMFYGPDTRLIEENGLISGVFDHGPLFYLLAAYLYLFLGYAIVQTLIGAFLAQRPFRTFFAGLFVITTVPALANVSYIVFGVTVFGFDPTPFAFSAVLSILAWMIVNNRMMDTDSIARDVLFYIVPDPVLVIDPKGNLLTANPEGRRLIGEALPRQGLPASCADWLGPLVTAVTSGEPCEKSNLLRIGEQHYSVSVAPLTRPLNDRTAPVGWVLRMHDVTQRLQLQHALDDERDLQAALTQTSLSGLIALDQTGTFVFANAEAERILGVHVTPATTIRISDPAWEIRLPDGSEIEGLEGILARLLSEKAILRDQRISALRRCDGERRIVSLNATHLASDRPGKVRIVLSIADVTDQYLYERRLKDAAHRAEEASRAKSRFLANMSHEIRTPLNGVLGMAEVLSDMVERPDQKTMVATIRESGELLLVLLNDILDMAKIEAGKMVMENTRFNPLDLAERIDTLFWRQADAKGLSFSVMVPGGVLAARTGDPHRLQQVVGNLVGNAIKFTAKGEVRVTVADRRDGTLEIDVTDTGIGMSPDQVARIFDEFEQADGSTTRQFGGSGLGMSIVRHIVSSMGGDITIDSTPGTGTTVKVRLPLPLADAAS</sequence>
<dbReference type="PANTHER" id="PTHR43047">
    <property type="entry name" value="TWO-COMPONENT HISTIDINE PROTEIN KINASE"/>
    <property type="match status" value="1"/>
</dbReference>
<dbReference type="InterPro" id="IPR031621">
    <property type="entry name" value="HisKA_7TM"/>
</dbReference>
<dbReference type="InterPro" id="IPR035965">
    <property type="entry name" value="PAS-like_dom_sf"/>
</dbReference>
<feature type="domain" description="PAS" evidence="15">
    <location>
        <begin position="359"/>
        <end position="396"/>
    </location>
</feature>
<evidence type="ECO:0000256" key="4">
    <source>
        <dbReference type="ARBA" id="ARBA00022553"/>
    </source>
</evidence>
<feature type="transmembrane region" description="Helical" evidence="13">
    <location>
        <begin position="220"/>
        <end position="236"/>
    </location>
</feature>
<dbReference type="Pfam" id="PF00512">
    <property type="entry name" value="HisKA"/>
    <property type="match status" value="1"/>
</dbReference>